<protein>
    <submittedName>
        <fullName evidence="2">Unnamed protein product</fullName>
    </submittedName>
</protein>
<dbReference type="PANTHER" id="PTHR11439:SF467">
    <property type="entry name" value="INTEGRASE CATALYTIC DOMAIN-CONTAINING PROTEIN"/>
    <property type="match status" value="1"/>
</dbReference>
<dbReference type="OrthoDB" id="113082at2759"/>
<dbReference type="SUPFAM" id="SSF56672">
    <property type="entry name" value="DNA/RNA polymerases"/>
    <property type="match status" value="1"/>
</dbReference>
<dbReference type="EMBL" id="BSXT01006694">
    <property type="protein sequence ID" value="GMF62836.1"/>
    <property type="molecule type" value="Genomic_DNA"/>
</dbReference>
<dbReference type="InterPro" id="IPR013103">
    <property type="entry name" value="RVT_2"/>
</dbReference>
<organism evidence="2 3">
    <name type="scientific">Phytophthora fragariaefolia</name>
    <dbReference type="NCBI Taxonomy" id="1490495"/>
    <lineage>
        <taxon>Eukaryota</taxon>
        <taxon>Sar</taxon>
        <taxon>Stramenopiles</taxon>
        <taxon>Oomycota</taxon>
        <taxon>Peronosporomycetes</taxon>
        <taxon>Peronosporales</taxon>
        <taxon>Peronosporaceae</taxon>
        <taxon>Phytophthora</taxon>
    </lineage>
</organism>
<gene>
    <name evidence="2" type="ORF">Pfra01_002740400</name>
</gene>
<name>A0A9W6YFZ9_9STRA</name>
<evidence type="ECO:0000259" key="1">
    <source>
        <dbReference type="Pfam" id="PF07727"/>
    </source>
</evidence>
<feature type="domain" description="Reverse transcriptase Ty1/copia-type" evidence="1">
    <location>
        <begin position="3"/>
        <end position="95"/>
    </location>
</feature>
<reference evidence="2" key="1">
    <citation type="submission" date="2023-04" db="EMBL/GenBank/DDBJ databases">
        <title>Phytophthora fragariaefolia NBRC 109709.</title>
        <authorList>
            <person name="Ichikawa N."/>
            <person name="Sato H."/>
            <person name="Tonouchi N."/>
        </authorList>
    </citation>
    <scope>NUCLEOTIDE SEQUENCE</scope>
    <source>
        <strain evidence="2">NBRC 109709</strain>
    </source>
</reference>
<evidence type="ECO:0000313" key="3">
    <source>
        <dbReference type="Proteomes" id="UP001165121"/>
    </source>
</evidence>
<dbReference type="InterPro" id="IPR043502">
    <property type="entry name" value="DNA/RNA_pol_sf"/>
</dbReference>
<accession>A0A9W6YFZ9</accession>
<dbReference type="Proteomes" id="UP001165121">
    <property type="component" value="Unassembled WGS sequence"/>
</dbReference>
<dbReference type="AlphaFoldDB" id="A0A9W6YFZ9"/>
<dbReference type="Pfam" id="PF07727">
    <property type="entry name" value="RVT_2"/>
    <property type="match status" value="1"/>
</dbReference>
<proteinExistence type="predicted"/>
<sequence>MDGGIYVRTVGGSPIFVSVYVDDLVIAGTDDNIELVMQGLRAKFEIKDLGPVTDLLHMEISYVPDQVLWISQRGNSDKLLKRFGMESCRPVTTPQAVGNLPDPVDDDQPGVNDPNIPYRELLGGLQYLVQGTRPDIANAVRTLGKYLSKYTKEHFVMAKRVLRYLKGTRDYGLVWNKPATTDLHFTAYADADLGSEKDDRRSITGYVLQMNGCAYAYKSHKQSIAQDDTCSAEFIAAECSVMIMWTHNLCEELKVRRRRSTLLFQDNQSTIKVIKSTKGNIKVKGVDLKYHKVKDLYERGDFDVVYCPTMDMLADILRSHWELPSSTSFASY</sequence>
<comment type="caution">
    <text evidence="2">The sequence shown here is derived from an EMBL/GenBank/DDBJ whole genome shotgun (WGS) entry which is preliminary data.</text>
</comment>
<dbReference type="PANTHER" id="PTHR11439">
    <property type="entry name" value="GAG-POL-RELATED RETROTRANSPOSON"/>
    <property type="match status" value="1"/>
</dbReference>
<evidence type="ECO:0000313" key="2">
    <source>
        <dbReference type="EMBL" id="GMF62836.1"/>
    </source>
</evidence>
<keyword evidence="3" id="KW-1185">Reference proteome</keyword>
<dbReference type="CDD" id="cd09272">
    <property type="entry name" value="RNase_HI_RT_Ty1"/>
    <property type="match status" value="1"/>
</dbReference>